<gene>
    <name evidence="7" type="primary">tsaD</name>
    <name evidence="9" type="ordered locus">Flexsi_1368</name>
</gene>
<dbReference type="EC" id="2.3.1.234" evidence="7"/>
<comment type="catalytic activity">
    <reaction evidence="6 7">
        <text>L-threonylcarbamoyladenylate + adenosine(37) in tRNA = N(6)-L-threonylcarbamoyladenosine(37) in tRNA + AMP + H(+)</text>
        <dbReference type="Rhea" id="RHEA:37059"/>
        <dbReference type="Rhea" id="RHEA-COMP:10162"/>
        <dbReference type="Rhea" id="RHEA-COMP:10163"/>
        <dbReference type="ChEBI" id="CHEBI:15378"/>
        <dbReference type="ChEBI" id="CHEBI:73682"/>
        <dbReference type="ChEBI" id="CHEBI:74411"/>
        <dbReference type="ChEBI" id="CHEBI:74418"/>
        <dbReference type="ChEBI" id="CHEBI:456215"/>
        <dbReference type="EC" id="2.3.1.234"/>
    </reaction>
</comment>
<proteinExistence type="inferred from homology"/>
<dbReference type="PANTHER" id="PTHR11735:SF6">
    <property type="entry name" value="TRNA N6-ADENOSINE THREONYLCARBAMOYLTRANSFERASE, MITOCHONDRIAL"/>
    <property type="match status" value="1"/>
</dbReference>
<keyword evidence="9" id="KW-0378">Hydrolase</keyword>
<keyword evidence="2 7" id="KW-0819">tRNA processing</keyword>
<organism evidence="9 10">
    <name type="scientific">Flexistipes sinusarabici (strain ATCC 49648 / DSM 4947 / MAS 10)</name>
    <dbReference type="NCBI Taxonomy" id="717231"/>
    <lineage>
        <taxon>Bacteria</taxon>
        <taxon>Pseudomonadati</taxon>
        <taxon>Deferribacterota</taxon>
        <taxon>Deferribacteres</taxon>
        <taxon>Deferribacterales</taxon>
        <taxon>Flexistipitaceae</taxon>
        <taxon>Flexistipes</taxon>
    </lineage>
</organism>
<evidence type="ECO:0000313" key="9">
    <source>
        <dbReference type="EMBL" id="AEI15018.1"/>
    </source>
</evidence>
<dbReference type="InterPro" id="IPR017860">
    <property type="entry name" value="Peptidase_M22_CS"/>
</dbReference>
<reference evidence="9 10" key="1">
    <citation type="journal article" date="2011" name="Stand. Genomic Sci.">
        <title>Genome sequence of the moderately thermophilic halophile Flexistipes sinusarabici strain (MAS10).</title>
        <authorList>
            <person name="Lapidus A."/>
            <person name="Chertkov O."/>
            <person name="Nolan M."/>
            <person name="Lucas S."/>
            <person name="Hammon N."/>
            <person name="Deshpande S."/>
            <person name="Cheng J.F."/>
            <person name="Tapia R."/>
            <person name="Han C."/>
            <person name="Goodwin L."/>
            <person name="Pitluck S."/>
            <person name="Liolios K."/>
            <person name="Pagani I."/>
            <person name="Ivanova N."/>
            <person name="Huntemann M."/>
            <person name="Mavromatis K."/>
            <person name="Mikhailova N."/>
            <person name="Pati A."/>
            <person name="Chen A."/>
            <person name="Palaniappan K."/>
            <person name="Land M."/>
            <person name="Hauser L."/>
            <person name="Brambilla E.M."/>
            <person name="Rohde M."/>
            <person name="Abt B."/>
            <person name="Spring S."/>
            <person name="Goker M."/>
            <person name="Bristow J."/>
            <person name="Eisen J.A."/>
            <person name="Markowitz V."/>
            <person name="Hugenholtz P."/>
            <person name="Kyrpides N.C."/>
            <person name="Klenk H.P."/>
            <person name="Woyke T."/>
        </authorList>
    </citation>
    <scope>NUCLEOTIDE SEQUENCE [LARGE SCALE GENOMIC DNA]</scope>
    <source>
        <strain evidence="10">DSM 4947 / MAS 10</strain>
    </source>
</reference>
<dbReference type="AlphaFoldDB" id="F8E7V0"/>
<evidence type="ECO:0000256" key="5">
    <source>
        <dbReference type="ARBA" id="ARBA00023315"/>
    </source>
</evidence>
<evidence type="ECO:0000256" key="7">
    <source>
        <dbReference type="HAMAP-Rule" id="MF_01445"/>
    </source>
</evidence>
<dbReference type="KEGG" id="fsi:Flexsi_1368"/>
<dbReference type="OrthoDB" id="9806197at2"/>
<feature type="binding site" evidence="7">
    <location>
        <position position="294"/>
    </location>
    <ligand>
        <name>Fe cation</name>
        <dbReference type="ChEBI" id="CHEBI:24875"/>
    </ligand>
</feature>
<dbReference type="PRINTS" id="PR00789">
    <property type="entry name" value="OSIALOPTASE"/>
</dbReference>
<dbReference type="NCBIfam" id="TIGR03723">
    <property type="entry name" value="T6A_TsaD_YgjD"/>
    <property type="match status" value="1"/>
</dbReference>
<feature type="binding site" evidence="7">
    <location>
        <position position="111"/>
    </location>
    <ligand>
        <name>Fe cation</name>
        <dbReference type="ChEBI" id="CHEBI:24875"/>
    </ligand>
</feature>
<comment type="cofactor">
    <cofactor evidence="7">
        <name>Fe(2+)</name>
        <dbReference type="ChEBI" id="CHEBI:29033"/>
    </cofactor>
    <text evidence="7">Binds 1 Fe(2+) ion per subunit.</text>
</comment>
<dbReference type="GO" id="GO:0002949">
    <property type="term" value="P:tRNA threonylcarbamoyladenosine modification"/>
    <property type="evidence" value="ECO:0007669"/>
    <property type="project" value="UniProtKB-UniRule"/>
</dbReference>
<accession>F8E7V0</accession>
<dbReference type="InterPro" id="IPR043129">
    <property type="entry name" value="ATPase_NBD"/>
</dbReference>
<dbReference type="Gene3D" id="3.30.420.40">
    <property type="match status" value="2"/>
</dbReference>
<keyword evidence="3 7" id="KW-0479">Metal-binding</keyword>
<protein>
    <recommendedName>
        <fullName evidence="7">tRNA N6-adenosine threonylcarbamoyltransferase</fullName>
        <ecNumber evidence="7">2.3.1.234</ecNumber>
    </recommendedName>
    <alternativeName>
        <fullName evidence="7">N6-L-threonylcarbamoyladenine synthase</fullName>
        <shortName evidence="7">t(6)A synthase</shortName>
    </alternativeName>
    <alternativeName>
        <fullName evidence="7">t(6)A37 threonylcarbamoyladenosine biosynthesis protein TsaD</fullName>
    </alternativeName>
    <alternativeName>
        <fullName evidence="7">tRNA threonylcarbamoyladenosine biosynthesis protein TsaD</fullName>
    </alternativeName>
</protein>
<dbReference type="InterPro" id="IPR000905">
    <property type="entry name" value="Gcp-like_dom"/>
</dbReference>
<keyword evidence="10" id="KW-1185">Reference proteome</keyword>
<dbReference type="Proteomes" id="UP000006621">
    <property type="component" value="Chromosome"/>
</dbReference>
<dbReference type="FunFam" id="3.30.420.40:FF:000012">
    <property type="entry name" value="tRNA N6-adenosine threonylcarbamoyltransferase"/>
    <property type="match status" value="1"/>
</dbReference>
<dbReference type="HOGENOM" id="CLU_023208_0_2_0"/>
<evidence type="ECO:0000259" key="8">
    <source>
        <dbReference type="Pfam" id="PF00814"/>
    </source>
</evidence>
<evidence type="ECO:0000313" key="10">
    <source>
        <dbReference type="Proteomes" id="UP000006621"/>
    </source>
</evidence>
<dbReference type="RefSeq" id="WP_013886501.1">
    <property type="nucleotide sequence ID" value="NC_015672.1"/>
</dbReference>
<sequence length="330" mass="35803">MIFLGIETSCDETSAAVYDSCSGIKSSVISSQIDIHSRYGGVVPEIASRNHALKIETVFYEAIEKASISVSDIDAVGVTRAPGLIGALFVGVSFAKGLSYALKIPLIPVNHLSAHIISAELTHPELVPPYTGLIISGGHSHIYQVDKSYNFRLFSYTVDDAAGEAFDKVAKMMGLAYPGGPAIENLSTKGNPDAVKFPVAMKAQSNMSFSGLKTAVMNCLNQGYFTKADIAASFQSTLVQTLINKSQIALKHFNSDKLVISGGVACNGYLRDKFLEYFKDSCDIYFPSKYLCTDNGDMIAYAAYKFMHFRKFLDIKGTARDNESSINTII</sequence>
<dbReference type="InterPro" id="IPR017861">
    <property type="entry name" value="KAE1/TsaD"/>
</dbReference>
<dbReference type="InterPro" id="IPR022450">
    <property type="entry name" value="TsaD"/>
</dbReference>
<dbReference type="PANTHER" id="PTHR11735">
    <property type="entry name" value="TRNA N6-ADENOSINE THREONYLCARBAMOYLTRANSFERASE"/>
    <property type="match status" value="1"/>
</dbReference>
<keyword evidence="7" id="KW-0963">Cytoplasm</keyword>
<keyword evidence="1 7" id="KW-0808">Transferase</keyword>
<evidence type="ECO:0000256" key="3">
    <source>
        <dbReference type="ARBA" id="ARBA00022723"/>
    </source>
</evidence>
<evidence type="ECO:0000256" key="1">
    <source>
        <dbReference type="ARBA" id="ARBA00022679"/>
    </source>
</evidence>
<feature type="binding site" evidence="7">
    <location>
        <begin position="134"/>
        <end position="138"/>
    </location>
    <ligand>
        <name>substrate</name>
    </ligand>
</feature>
<dbReference type="STRING" id="717231.Flexsi_1368"/>
<dbReference type="GO" id="GO:0061711">
    <property type="term" value="F:tRNA N(6)-L-threonylcarbamoyladenine synthase activity"/>
    <property type="evidence" value="ECO:0007669"/>
    <property type="project" value="UniProtKB-EC"/>
</dbReference>
<dbReference type="CDD" id="cd24133">
    <property type="entry name" value="ASKHA_NBD_TsaD_bac"/>
    <property type="match status" value="1"/>
</dbReference>
<comment type="subcellular location">
    <subcellularLocation>
        <location evidence="7">Cytoplasm</location>
    </subcellularLocation>
</comment>
<feature type="binding site" evidence="7">
    <location>
        <position position="180"/>
    </location>
    <ligand>
        <name>substrate</name>
    </ligand>
</feature>
<feature type="binding site" evidence="7">
    <location>
        <position position="167"/>
    </location>
    <ligand>
        <name>substrate</name>
    </ligand>
</feature>
<dbReference type="GO" id="GO:0016787">
    <property type="term" value="F:hydrolase activity"/>
    <property type="evidence" value="ECO:0007669"/>
    <property type="project" value="UniProtKB-KW"/>
</dbReference>
<dbReference type="GO" id="GO:0005737">
    <property type="term" value="C:cytoplasm"/>
    <property type="evidence" value="ECO:0007669"/>
    <property type="project" value="UniProtKB-SubCell"/>
</dbReference>
<dbReference type="Pfam" id="PF00814">
    <property type="entry name" value="TsaD"/>
    <property type="match status" value="1"/>
</dbReference>
<feature type="binding site" evidence="7">
    <location>
        <position position="184"/>
    </location>
    <ligand>
        <name>substrate</name>
    </ligand>
</feature>
<evidence type="ECO:0000256" key="6">
    <source>
        <dbReference type="ARBA" id="ARBA00048117"/>
    </source>
</evidence>
<name>F8E7V0_FLESM</name>
<dbReference type="eggNOG" id="COG0533">
    <property type="taxonomic scope" value="Bacteria"/>
</dbReference>
<keyword evidence="5 7" id="KW-0012">Acyltransferase</keyword>
<dbReference type="GO" id="GO:0005506">
    <property type="term" value="F:iron ion binding"/>
    <property type="evidence" value="ECO:0007669"/>
    <property type="project" value="UniProtKB-UniRule"/>
</dbReference>
<feature type="domain" description="Gcp-like" evidence="8">
    <location>
        <begin position="25"/>
        <end position="301"/>
    </location>
</feature>
<dbReference type="NCBIfam" id="TIGR00329">
    <property type="entry name" value="gcp_kae1"/>
    <property type="match status" value="1"/>
</dbReference>
<dbReference type="PROSITE" id="PS01016">
    <property type="entry name" value="GLYCOPROTEASE"/>
    <property type="match status" value="1"/>
</dbReference>
<feature type="binding site" evidence="7">
    <location>
        <position position="267"/>
    </location>
    <ligand>
        <name>substrate</name>
    </ligand>
</feature>
<keyword evidence="4 7" id="KW-0408">Iron</keyword>
<comment type="similarity">
    <text evidence="7">Belongs to the KAE1 / TsaD family.</text>
</comment>
<reference evidence="10" key="2">
    <citation type="submission" date="2011-06" db="EMBL/GenBank/DDBJ databases">
        <title>The complete genome of Flexistipes sinusarabici DSM 4947.</title>
        <authorList>
            <person name="Lucas S."/>
            <person name="Han J."/>
            <person name="Lapidus A."/>
            <person name="Bruce D."/>
            <person name="Goodwin L."/>
            <person name="Pitluck S."/>
            <person name="Peters L."/>
            <person name="Kyrpides N."/>
            <person name="Mavromatis K."/>
            <person name="Ivanova N."/>
            <person name="Mikhailova N."/>
            <person name="Chertkov O."/>
            <person name="Detter J.C."/>
            <person name="Tapia R."/>
            <person name="Han C."/>
            <person name="Land M."/>
            <person name="Hauser L."/>
            <person name="Markowitz V."/>
            <person name="Cheng J.-F."/>
            <person name="Hugenholtz P."/>
            <person name="Woyke T."/>
            <person name="Wu D."/>
            <person name="Spring S."/>
            <person name="Schroeder M."/>
            <person name="Brambilla E."/>
            <person name="Klenk H.-P."/>
            <person name="Eisen J.A."/>
        </authorList>
    </citation>
    <scope>NUCLEOTIDE SEQUENCE [LARGE SCALE GENOMIC DNA]</scope>
    <source>
        <strain evidence="10">DSM 4947 / MAS 10</strain>
    </source>
</reference>
<dbReference type="EMBL" id="CP002858">
    <property type="protein sequence ID" value="AEI15018.1"/>
    <property type="molecule type" value="Genomic_DNA"/>
</dbReference>
<evidence type="ECO:0000256" key="2">
    <source>
        <dbReference type="ARBA" id="ARBA00022694"/>
    </source>
</evidence>
<comment type="function">
    <text evidence="7">Required for the formation of a threonylcarbamoyl group on adenosine at position 37 (t(6)A37) in tRNAs that read codons beginning with adenine. Is involved in the transfer of the threonylcarbamoyl moiety of threonylcarbamoyl-AMP (TC-AMP) to the N6 group of A37, together with TsaE and TsaB. TsaD likely plays a direct catalytic role in this reaction.</text>
</comment>
<evidence type="ECO:0000256" key="4">
    <source>
        <dbReference type="ARBA" id="ARBA00023004"/>
    </source>
</evidence>
<dbReference type="HAMAP" id="MF_01445">
    <property type="entry name" value="TsaD"/>
    <property type="match status" value="1"/>
</dbReference>
<dbReference type="SUPFAM" id="SSF53067">
    <property type="entry name" value="Actin-like ATPase domain"/>
    <property type="match status" value="1"/>
</dbReference>
<feature type="binding site" evidence="7">
    <location>
        <position position="115"/>
    </location>
    <ligand>
        <name>Fe cation</name>
        <dbReference type="ChEBI" id="CHEBI:24875"/>
    </ligand>
</feature>